<feature type="region of interest" description="Disordered" evidence="3">
    <location>
        <begin position="360"/>
        <end position="444"/>
    </location>
</feature>
<feature type="domain" description="DNA methylase N-4/N-6" evidence="4">
    <location>
        <begin position="2"/>
        <end position="249"/>
    </location>
</feature>
<evidence type="ECO:0000313" key="6">
    <source>
        <dbReference type="Proteomes" id="UP000256599"/>
    </source>
</evidence>
<sequence>MLSMLYPRLYLAKMLLKDDGVIFCSIDDRNQAYVKCLFDEVFGERNFVSTYPRLTIKGGKTQTNLTTNNLDYILCYAKNKQSLKFNKISMVGDNAFKYSDKHEAKRGKYHTKQALDTSSLGYVPSLDYPIIHNGTTYYPGGTQEKNAFRWTWSKDLYEFALKNDFVEFKNNRIFPKKYLYASIKGDQKDGYYIEYEEKEKNYSQFTFVDNKFSNRYGDNDLEMLNMKKAFDYPKPVNLIKHLLKISTNVKAGDSESVEEACHSEGAQGATEESLKESLVANSNSSPLAVVRDDNKSQTSFSSEIYSHCDKIKSHEVPPLKASSGWGIYKGEGATSQFKPLPLIEKEKIESLERQLLCHSEGAQGATEESLKESLVAKRDSSPLAGVQNDKNANSNSLVVSTPARGDNESGISNRDSSLVSQAQNDNVERDSSASPQNDKNGQGLQSENLQKDSVLACENGSNAEVSSQDFSKSGVSGNLQGEGLKKEFSKSEQDFGDKNGALQGEARELPQRVMTEAKTQQSPFYLQKTSTEEGDIVLDFFAGSGTTAHAVLELNKEDGGKRKFILVTNDEITELNPNGIAEDVTAKRLKRIMSGECYNGEKNFKWLEKNAPYGGNLEVSRVKVLSAFNEEIFQEIDERLYGLPKFENMHEKIKWVCENFQSTMKKLTMQDKDEAVYEKALKEELKRLKNDK</sequence>
<feature type="compositionally biased region" description="Basic and acidic residues" evidence="3">
    <location>
        <begin position="368"/>
        <end position="380"/>
    </location>
</feature>
<accession>A0A3D8I3E4</accession>
<dbReference type="Pfam" id="PF01555">
    <property type="entry name" value="N6_N4_Mtase"/>
    <property type="match status" value="2"/>
</dbReference>
<reference evidence="5 6" key="1">
    <citation type="submission" date="2018-04" db="EMBL/GenBank/DDBJ databases">
        <title>Novel Campyloabacter and Helicobacter Species and Strains.</title>
        <authorList>
            <person name="Mannion A.J."/>
            <person name="Shen Z."/>
            <person name="Fox J.G."/>
        </authorList>
    </citation>
    <scope>NUCLEOTIDE SEQUENCE [LARGE SCALE GENOMIC DNA]</scope>
    <source>
        <strain evidence="5 6">MIT 98-6070</strain>
    </source>
</reference>
<evidence type="ECO:0000256" key="2">
    <source>
        <dbReference type="ARBA" id="ARBA00022679"/>
    </source>
</evidence>
<dbReference type="SUPFAM" id="SSF53335">
    <property type="entry name" value="S-adenosyl-L-methionine-dependent methyltransferases"/>
    <property type="match status" value="2"/>
</dbReference>
<dbReference type="GO" id="GO:0032259">
    <property type="term" value="P:methylation"/>
    <property type="evidence" value="ECO:0007669"/>
    <property type="project" value="UniProtKB-KW"/>
</dbReference>
<dbReference type="InterPro" id="IPR002941">
    <property type="entry name" value="DNA_methylase_N4/N6"/>
</dbReference>
<feature type="domain" description="DNA methylase N-4/N-6" evidence="4">
    <location>
        <begin position="528"/>
        <end position="557"/>
    </location>
</feature>
<name>A0A3D8I3E4_9HELI</name>
<dbReference type="Gene3D" id="3.40.50.150">
    <property type="entry name" value="Vaccinia Virus protein VP39"/>
    <property type="match status" value="2"/>
</dbReference>
<dbReference type="GO" id="GO:0003677">
    <property type="term" value="F:DNA binding"/>
    <property type="evidence" value="ECO:0007669"/>
    <property type="project" value="InterPro"/>
</dbReference>
<dbReference type="InterPro" id="IPR029063">
    <property type="entry name" value="SAM-dependent_MTases_sf"/>
</dbReference>
<feature type="compositionally biased region" description="Polar residues" evidence="3">
    <location>
        <begin position="409"/>
        <end position="425"/>
    </location>
</feature>
<dbReference type="GO" id="GO:0008170">
    <property type="term" value="F:N-methyltransferase activity"/>
    <property type="evidence" value="ECO:0007669"/>
    <property type="project" value="InterPro"/>
</dbReference>
<comment type="caution">
    <text evidence="5">The sequence shown here is derived from an EMBL/GenBank/DDBJ whole genome shotgun (WGS) entry which is preliminary data.</text>
</comment>
<feature type="region of interest" description="Disordered" evidence="3">
    <location>
        <begin position="256"/>
        <end position="275"/>
    </location>
</feature>
<evidence type="ECO:0000256" key="3">
    <source>
        <dbReference type="SAM" id="MobiDB-lite"/>
    </source>
</evidence>
<dbReference type="Proteomes" id="UP000256599">
    <property type="component" value="Unassembled WGS sequence"/>
</dbReference>
<organism evidence="5 6">
    <name type="scientific">Helicobacter marmotae</name>
    <dbReference type="NCBI Taxonomy" id="152490"/>
    <lineage>
        <taxon>Bacteria</taxon>
        <taxon>Pseudomonadati</taxon>
        <taxon>Campylobacterota</taxon>
        <taxon>Epsilonproteobacteria</taxon>
        <taxon>Campylobacterales</taxon>
        <taxon>Helicobacteraceae</taxon>
        <taxon>Helicobacter</taxon>
    </lineage>
</organism>
<protein>
    <recommendedName>
        <fullName evidence="4">DNA methylase N-4/N-6 domain-containing protein</fullName>
    </recommendedName>
</protein>
<keyword evidence="2" id="KW-0808">Transferase</keyword>
<evidence type="ECO:0000313" key="5">
    <source>
        <dbReference type="EMBL" id="RDU59637.1"/>
    </source>
</evidence>
<evidence type="ECO:0000259" key="4">
    <source>
        <dbReference type="Pfam" id="PF01555"/>
    </source>
</evidence>
<dbReference type="EMBL" id="NXLR01000010">
    <property type="protein sequence ID" value="RDU59637.1"/>
    <property type="molecule type" value="Genomic_DNA"/>
</dbReference>
<feature type="compositionally biased region" description="Polar residues" evidence="3">
    <location>
        <begin position="432"/>
        <end position="444"/>
    </location>
</feature>
<evidence type="ECO:0000256" key="1">
    <source>
        <dbReference type="ARBA" id="ARBA00022603"/>
    </source>
</evidence>
<dbReference type="AlphaFoldDB" id="A0A3D8I3E4"/>
<keyword evidence="1" id="KW-0489">Methyltransferase</keyword>
<proteinExistence type="predicted"/>
<feature type="compositionally biased region" description="Polar residues" evidence="3">
    <location>
        <begin position="388"/>
        <end position="399"/>
    </location>
</feature>
<gene>
    <name evidence="5" type="ORF">CQA63_06035</name>
</gene>
<keyword evidence="6" id="KW-1185">Reference proteome</keyword>